<protein>
    <submittedName>
        <fullName evidence="2">Uncharacterized protein</fullName>
    </submittedName>
</protein>
<proteinExistence type="predicted"/>
<accession>X1G229</accession>
<comment type="caution">
    <text evidence="2">The sequence shown here is derived from an EMBL/GenBank/DDBJ whole genome shotgun (WGS) entry which is preliminary data.</text>
</comment>
<feature type="region of interest" description="Disordered" evidence="1">
    <location>
        <begin position="1"/>
        <end position="29"/>
    </location>
</feature>
<name>X1G229_9ZZZZ</name>
<reference evidence="2" key="1">
    <citation type="journal article" date="2014" name="Front. Microbiol.">
        <title>High frequency of phylogenetically diverse reductive dehalogenase-homologous genes in deep subseafloor sedimentary metagenomes.</title>
        <authorList>
            <person name="Kawai M."/>
            <person name="Futagami T."/>
            <person name="Toyoda A."/>
            <person name="Takaki Y."/>
            <person name="Nishi S."/>
            <person name="Hori S."/>
            <person name="Arai W."/>
            <person name="Tsubouchi T."/>
            <person name="Morono Y."/>
            <person name="Uchiyama I."/>
            <person name="Ito T."/>
            <person name="Fujiyama A."/>
            <person name="Inagaki F."/>
            <person name="Takami H."/>
        </authorList>
    </citation>
    <scope>NUCLEOTIDE SEQUENCE</scope>
    <source>
        <strain evidence="2">Expedition CK06-06</strain>
    </source>
</reference>
<sequence length="55" mass="6618">MSPGGPEWDKKNERTQTFNQIKQETQKRTIKKKKGKKLKIFNKITYLLKTDVYIF</sequence>
<dbReference type="AlphaFoldDB" id="X1G229"/>
<evidence type="ECO:0000313" key="2">
    <source>
        <dbReference type="EMBL" id="GAH51312.1"/>
    </source>
</evidence>
<evidence type="ECO:0000256" key="1">
    <source>
        <dbReference type="SAM" id="MobiDB-lite"/>
    </source>
</evidence>
<organism evidence="2">
    <name type="scientific">marine sediment metagenome</name>
    <dbReference type="NCBI Taxonomy" id="412755"/>
    <lineage>
        <taxon>unclassified sequences</taxon>
        <taxon>metagenomes</taxon>
        <taxon>ecological metagenomes</taxon>
    </lineage>
</organism>
<gene>
    <name evidence="2" type="ORF">S03H2_37802</name>
</gene>
<dbReference type="EMBL" id="BARU01023281">
    <property type="protein sequence ID" value="GAH51312.1"/>
    <property type="molecule type" value="Genomic_DNA"/>
</dbReference>